<name>A0A8E0WVT6_9SPHN</name>
<gene>
    <name evidence="2" type="ORF">AL00_01045</name>
</gene>
<evidence type="ECO:0000313" key="2">
    <source>
        <dbReference type="EMBL" id="KER38335.1"/>
    </source>
</evidence>
<evidence type="ECO:0000313" key="3">
    <source>
        <dbReference type="Proteomes" id="UP000028135"/>
    </source>
</evidence>
<feature type="region of interest" description="Disordered" evidence="1">
    <location>
        <begin position="101"/>
        <end position="156"/>
    </location>
</feature>
<comment type="caution">
    <text evidence="2">The sequence shown here is derived from an EMBL/GenBank/DDBJ whole genome shotgun (WGS) entry which is preliminary data.</text>
</comment>
<organism evidence="2 3">
    <name type="scientific">Sphingobium indicum F2</name>
    <dbReference type="NCBI Taxonomy" id="1450518"/>
    <lineage>
        <taxon>Bacteria</taxon>
        <taxon>Pseudomonadati</taxon>
        <taxon>Pseudomonadota</taxon>
        <taxon>Alphaproteobacteria</taxon>
        <taxon>Sphingomonadales</taxon>
        <taxon>Sphingomonadaceae</taxon>
        <taxon>Sphingobium</taxon>
    </lineage>
</organism>
<accession>A0A8E0WVT6</accession>
<proteinExistence type="predicted"/>
<sequence>MPQALSEERPSVGYGLEHSVGQIRYCLAEKIRISAAEPIVNGYNSAQVDRFNAMVSDYNSRCGQYRYLDSSMNLARSDVEAHRAELEQAGRDLIKSVGGIAQPSVSTDTSSTITGPNPGVVPYGGLDASDPLDAGADGSVSGDESGLTDDGGGQDD</sequence>
<dbReference type="AlphaFoldDB" id="A0A8E0WVT6"/>
<reference evidence="2 3" key="1">
    <citation type="submission" date="2014-05" db="EMBL/GenBank/DDBJ databases">
        <title>Genome Announcement of Sphingobium lucknowense F2.</title>
        <authorList>
            <person name="Lal R."/>
            <person name="Negi V."/>
            <person name="Lata P."/>
            <person name="Sangwan N."/>
            <person name="Gupta S.K."/>
            <person name="Rao D.L.N."/>
            <person name="Das S."/>
        </authorList>
    </citation>
    <scope>NUCLEOTIDE SEQUENCE [LARGE SCALE GENOMIC DNA]</scope>
    <source>
        <strain evidence="2 3">F2</strain>
    </source>
</reference>
<protein>
    <submittedName>
        <fullName evidence="2">Uncharacterized protein</fullName>
    </submittedName>
</protein>
<feature type="compositionally biased region" description="Polar residues" evidence="1">
    <location>
        <begin position="103"/>
        <end position="115"/>
    </location>
</feature>
<dbReference type="Proteomes" id="UP000028135">
    <property type="component" value="Unassembled WGS sequence"/>
</dbReference>
<dbReference type="EMBL" id="JANF02000003">
    <property type="protein sequence ID" value="KER38335.1"/>
    <property type="molecule type" value="Genomic_DNA"/>
</dbReference>
<evidence type="ECO:0000256" key="1">
    <source>
        <dbReference type="SAM" id="MobiDB-lite"/>
    </source>
</evidence>